<dbReference type="InterPro" id="IPR056506">
    <property type="entry name" value="iHD-CE"/>
</dbReference>
<evidence type="ECO:0000259" key="1">
    <source>
        <dbReference type="Pfam" id="PF24401"/>
    </source>
</evidence>
<accession>A0A101V579</accession>
<keyword evidence="3" id="KW-1185">Reference proteome</keyword>
<dbReference type="Proteomes" id="UP000053260">
    <property type="component" value="Unassembled WGS sequence"/>
</dbReference>
<organism evidence="2 3">
    <name type="scientific">Streptomyces dysideae</name>
    <dbReference type="NCBI Taxonomy" id="909626"/>
    <lineage>
        <taxon>Bacteria</taxon>
        <taxon>Bacillati</taxon>
        <taxon>Actinomycetota</taxon>
        <taxon>Actinomycetes</taxon>
        <taxon>Kitasatosporales</taxon>
        <taxon>Streptomycetaceae</taxon>
        <taxon>Streptomyces</taxon>
    </lineage>
</organism>
<sequence>MQQLASRYPQVAQPSVGIRRPEPVQGQEIDSLIRQVLGHLTVKPGLSPRVNDTQHGNEWADAEPVRGNHWHGHQLARLLWTAGLLAASPRRLSSVLVDHLGAHEPLLAGEVVGALGGLDYDDREGRTADT</sequence>
<dbReference type="OrthoDB" id="9802640at2"/>
<dbReference type="STRING" id="909626.AQJ91_01635"/>
<evidence type="ECO:0000313" key="3">
    <source>
        <dbReference type="Proteomes" id="UP000053260"/>
    </source>
</evidence>
<proteinExistence type="predicted"/>
<reference evidence="2 3" key="1">
    <citation type="submission" date="2015-10" db="EMBL/GenBank/DDBJ databases">
        <title>Draft genome sequence of Streptomyces sp. RV15, isolated from a marine sponge.</title>
        <authorList>
            <person name="Ruckert C."/>
            <person name="Abdelmohsen U.R."/>
            <person name="Winkler A."/>
            <person name="Hentschel U."/>
            <person name="Kalinowski J."/>
            <person name="Kampfer P."/>
            <person name="Glaeser S."/>
        </authorList>
    </citation>
    <scope>NUCLEOTIDE SEQUENCE [LARGE SCALE GENOMIC DNA]</scope>
    <source>
        <strain evidence="2 3">RV15</strain>
    </source>
</reference>
<dbReference type="EMBL" id="LMXB01000010">
    <property type="protein sequence ID" value="KUO22749.1"/>
    <property type="molecule type" value="Genomic_DNA"/>
</dbReference>
<protein>
    <recommendedName>
        <fullName evidence="1">iHD-CE domain-containing protein</fullName>
    </recommendedName>
</protein>
<dbReference type="Pfam" id="PF24401">
    <property type="entry name" value="iHD-CE"/>
    <property type="match status" value="1"/>
</dbReference>
<dbReference type="AlphaFoldDB" id="A0A101V579"/>
<name>A0A101V579_9ACTN</name>
<comment type="caution">
    <text evidence="2">The sequence shown here is derived from an EMBL/GenBank/DDBJ whole genome shotgun (WGS) entry which is preliminary data.</text>
</comment>
<gene>
    <name evidence="2" type="ORF">AQJ91_01635</name>
</gene>
<feature type="domain" description="iHD-CE" evidence="1">
    <location>
        <begin position="26"/>
        <end position="125"/>
    </location>
</feature>
<evidence type="ECO:0000313" key="2">
    <source>
        <dbReference type="EMBL" id="KUO22749.1"/>
    </source>
</evidence>
<dbReference type="RefSeq" id="WP_067015092.1">
    <property type="nucleotide sequence ID" value="NZ_KQ949075.1"/>
</dbReference>